<dbReference type="InterPro" id="IPR011681">
    <property type="entry name" value="GcrA"/>
</dbReference>
<gene>
    <name evidence="1" type="ORF">HK18_00125</name>
</gene>
<dbReference type="AlphaFoldDB" id="A0A251ZTF8"/>
<comment type="caution">
    <text evidence="1">The sequence shown here is derived from an EMBL/GenBank/DDBJ whole genome shotgun (WGS) entry which is preliminary data.</text>
</comment>
<reference evidence="2" key="1">
    <citation type="submission" date="2014-06" db="EMBL/GenBank/DDBJ databases">
        <authorList>
            <person name="Winans N.J."/>
            <person name="Newell P.D."/>
            <person name="Douglas A.E."/>
        </authorList>
    </citation>
    <scope>NUCLEOTIDE SEQUENCE [LARGE SCALE GENOMIC DNA]</scope>
    <source>
        <strain evidence="2">DmL_052</strain>
    </source>
</reference>
<name>A0A251ZTF8_9PROT</name>
<proteinExistence type="predicted"/>
<evidence type="ECO:0000313" key="1">
    <source>
        <dbReference type="EMBL" id="OUI77958.1"/>
    </source>
</evidence>
<dbReference type="RefSeq" id="WP_086632534.1">
    <property type="nucleotide sequence ID" value="NZ_JOPB01000010.1"/>
</dbReference>
<keyword evidence="2" id="KW-1185">Reference proteome</keyword>
<dbReference type="Proteomes" id="UP000194946">
    <property type="component" value="Unassembled WGS sequence"/>
</dbReference>
<organism evidence="1 2">
    <name type="scientific">Commensalibacter intestini</name>
    <dbReference type="NCBI Taxonomy" id="479936"/>
    <lineage>
        <taxon>Bacteria</taxon>
        <taxon>Pseudomonadati</taxon>
        <taxon>Pseudomonadota</taxon>
        <taxon>Alphaproteobacteria</taxon>
        <taxon>Acetobacterales</taxon>
        <taxon>Acetobacteraceae</taxon>
    </lineage>
</organism>
<dbReference type="Pfam" id="PF07750">
    <property type="entry name" value="GcrA"/>
    <property type="match status" value="1"/>
</dbReference>
<protein>
    <recommendedName>
        <fullName evidence="3">GcrA cell cycle regulator</fullName>
    </recommendedName>
</protein>
<sequence length="197" mass="21782">MEWTEEIVAKLRELWTQGLSTAEIGRHLNVTKNAVVGKAHRLGLEGRPSPIRRAVVKKEKVVSAKVDVKEETKPVEKVVRTEKAVAKPKADKLDKVEKVKVAPIAGSSKTIEVKQLDMMAAAVKKEAKPVKKAKIEFSTPVELPKRRSLSDCCWPIGDPGTKDFHFCGAKAIPGKPYCLEHVQIAYVKLRDRKGNAA</sequence>
<accession>A0A251ZTF8</accession>
<evidence type="ECO:0000313" key="2">
    <source>
        <dbReference type="Proteomes" id="UP000194946"/>
    </source>
</evidence>
<dbReference type="EMBL" id="JOPB01000010">
    <property type="protein sequence ID" value="OUI77958.1"/>
    <property type="molecule type" value="Genomic_DNA"/>
</dbReference>
<dbReference type="Gene3D" id="1.10.10.60">
    <property type="entry name" value="Homeodomain-like"/>
    <property type="match status" value="1"/>
</dbReference>
<evidence type="ECO:0008006" key="3">
    <source>
        <dbReference type="Google" id="ProtNLM"/>
    </source>
</evidence>